<feature type="compositionally biased region" description="Low complexity" evidence="1">
    <location>
        <begin position="93"/>
        <end position="104"/>
    </location>
</feature>
<dbReference type="GeneID" id="111134746"/>
<evidence type="ECO:0000256" key="1">
    <source>
        <dbReference type="SAM" id="MobiDB-lite"/>
    </source>
</evidence>
<reference evidence="3" key="1">
    <citation type="submission" date="2025-08" db="UniProtKB">
        <authorList>
            <consortium name="RefSeq"/>
        </authorList>
    </citation>
    <scope>IDENTIFICATION</scope>
    <source>
        <tissue evidence="3">Whole sample</tissue>
    </source>
</reference>
<gene>
    <name evidence="3" type="primary">LOC111134746</name>
</gene>
<sequence length="137" mass="15479">MSSDMSAGDFRGEFRWAGKEHPHFKPEMNIVAGHDLYSMNPQERRRLKVDLQKARQIPIEVPNQHPPLRRFRSDSVGSETGSSPIGSPTSFGPISVPSSSLPSEASGRFLSRAFSLEKTRPTSAEKYFKNEFDIKWQ</sequence>
<evidence type="ECO:0000313" key="2">
    <source>
        <dbReference type="Proteomes" id="UP000694844"/>
    </source>
</evidence>
<dbReference type="KEGG" id="cvn:111134746"/>
<dbReference type="AlphaFoldDB" id="A0A8B8EJW7"/>
<organism evidence="2 3">
    <name type="scientific">Crassostrea virginica</name>
    <name type="common">Eastern oyster</name>
    <dbReference type="NCBI Taxonomy" id="6565"/>
    <lineage>
        <taxon>Eukaryota</taxon>
        <taxon>Metazoa</taxon>
        <taxon>Spiralia</taxon>
        <taxon>Lophotrochozoa</taxon>
        <taxon>Mollusca</taxon>
        <taxon>Bivalvia</taxon>
        <taxon>Autobranchia</taxon>
        <taxon>Pteriomorphia</taxon>
        <taxon>Ostreida</taxon>
        <taxon>Ostreoidea</taxon>
        <taxon>Ostreidae</taxon>
        <taxon>Crassostrea</taxon>
    </lineage>
</organism>
<dbReference type="OrthoDB" id="6098678at2759"/>
<protein>
    <submittedName>
        <fullName evidence="3">Uncharacterized protein LOC111134746</fullName>
    </submittedName>
</protein>
<dbReference type="RefSeq" id="XP_022339793.1">
    <property type="nucleotide sequence ID" value="XM_022484085.1"/>
</dbReference>
<keyword evidence="2" id="KW-1185">Reference proteome</keyword>
<evidence type="ECO:0000313" key="3">
    <source>
        <dbReference type="RefSeq" id="XP_022339793.1"/>
    </source>
</evidence>
<name>A0A8B8EJW7_CRAVI</name>
<proteinExistence type="predicted"/>
<dbReference type="Proteomes" id="UP000694844">
    <property type="component" value="Chromosome 5"/>
</dbReference>
<accession>A0A8B8EJW7</accession>
<feature type="region of interest" description="Disordered" evidence="1">
    <location>
        <begin position="56"/>
        <end position="104"/>
    </location>
</feature>
<feature type="compositionally biased region" description="Polar residues" evidence="1">
    <location>
        <begin position="75"/>
        <end position="92"/>
    </location>
</feature>